<dbReference type="Proteomes" id="UP000193218">
    <property type="component" value="Unassembled WGS sequence"/>
</dbReference>
<dbReference type="GO" id="GO:0048038">
    <property type="term" value="F:quinone binding"/>
    <property type="evidence" value="ECO:0007669"/>
    <property type="project" value="UniProtKB-KW"/>
</dbReference>
<keyword evidence="4" id="KW-0874">Quinone</keyword>
<keyword evidence="6" id="KW-0809">Transit peptide</keyword>
<comment type="similarity">
    <text evidence="9">Belongs to the SQRD family.</text>
</comment>
<comment type="caution">
    <text evidence="12">The sequence shown here is derived from an EMBL/GenBank/DDBJ whole genome shotgun (WGS) entry which is preliminary data.</text>
</comment>
<evidence type="ECO:0000313" key="13">
    <source>
        <dbReference type="Proteomes" id="UP000193218"/>
    </source>
</evidence>
<gene>
    <name evidence="12" type="ORF">BD324DRAFT_636411</name>
</gene>
<dbReference type="PANTHER" id="PTHR10632:SF2">
    <property type="entry name" value="SULFIDE:QUINONE OXIDOREDUCTASE, MITOCHONDRIAL"/>
    <property type="match status" value="1"/>
</dbReference>
<feature type="chain" id="PRO_5011988057" description="Sulfide:quinone oxidoreductase, mitochondrial" evidence="11">
    <location>
        <begin position="23"/>
        <end position="473"/>
    </location>
</feature>
<evidence type="ECO:0000256" key="11">
    <source>
        <dbReference type="SAM" id="SignalP"/>
    </source>
</evidence>
<dbReference type="AlphaFoldDB" id="A0A1Y1U949"/>
<evidence type="ECO:0000256" key="7">
    <source>
        <dbReference type="ARBA" id="ARBA00023002"/>
    </source>
</evidence>
<dbReference type="InParanoid" id="A0A1Y1U949"/>
<accession>A0A1Y1U949</accession>
<evidence type="ECO:0000256" key="3">
    <source>
        <dbReference type="ARBA" id="ARBA00022630"/>
    </source>
</evidence>
<dbReference type="GO" id="GO:0070221">
    <property type="term" value="P:sulfide oxidation, using sulfide:quinone oxidoreductase"/>
    <property type="evidence" value="ECO:0007669"/>
    <property type="project" value="TreeGrafter"/>
</dbReference>
<keyword evidence="8" id="KW-0496">Mitochondrion</keyword>
<keyword evidence="3" id="KW-0285">Flavoprotein</keyword>
<dbReference type="GO" id="GO:0071949">
    <property type="term" value="F:FAD binding"/>
    <property type="evidence" value="ECO:0007669"/>
    <property type="project" value="TreeGrafter"/>
</dbReference>
<evidence type="ECO:0000256" key="6">
    <source>
        <dbReference type="ARBA" id="ARBA00022946"/>
    </source>
</evidence>
<dbReference type="GO" id="GO:0070224">
    <property type="term" value="F:sulfide:quinone oxidoreductase activity"/>
    <property type="evidence" value="ECO:0007669"/>
    <property type="project" value="TreeGrafter"/>
</dbReference>
<name>A0A1Y1U949_9TREE</name>
<comment type="subcellular location">
    <subcellularLocation>
        <location evidence="2">Mitochondrion</location>
    </subcellularLocation>
</comment>
<evidence type="ECO:0000256" key="2">
    <source>
        <dbReference type="ARBA" id="ARBA00004173"/>
    </source>
</evidence>
<dbReference type="OrthoDB" id="5376590at2759"/>
<evidence type="ECO:0000256" key="5">
    <source>
        <dbReference type="ARBA" id="ARBA00022827"/>
    </source>
</evidence>
<evidence type="ECO:0000256" key="10">
    <source>
        <dbReference type="ARBA" id="ARBA00070160"/>
    </source>
</evidence>
<evidence type="ECO:0000256" key="8">
    <source>
        <dbReference type="ARBA" id="ARBA00023128"/>
    </source>
</evidence>
<evidence type="ECO:0000313" key="12">
    <source>
        <dbReference type="EMBL" id="ORX34563.1"/>
    </source>
</evidence>
<keyword evidence="7" id="KW-0560">Oxidoreductase</keyword>
<keyword evidence="13" id="KW-1185">Reference proteome</keyword>
<dbReference type="RefSeq" id="XP_021868826.1">
    <property type="nucleotide sequence ID" value="XM_022016897.1"/>
</dbReference>
<dbReference type="EMBL" id="NBSH01000014">
    <property type="protein sequence ID" value="ORX34563.1"/>
    <property type="molecule type" value="Genomic_DNA"/>
</dbReference>
<dbReference type="FunFam" id="3.50.50.60:FF:000034">
    <property type="entry name" value="sulfide:quinone oxidoreductase, mitochondrial"/>
    <property type="match status" value="1"/>
</dbReference>
<evidence type="ECO:0000256" key="9">
    <source>
        <dbReference type="ARBA" id="ARBA00060891"/>
    </source>
</evidence>
<comment type="cofactor">
    <cofactor evidence="1">
        <name>FAD</name>
        <dbReference type="ChEBI" id="CHEBI:57692"/>
    </cofactor>
</comment>
<sequence length="473" mass="51317">MATMTMMAKRFVIAGLLCICTSIRPSIRPSIYPSTMSASKAAQNLARFATSSASTGNYKVLVIGGGTGGLAAANQVYNLFKSQGQTLASGDIAIVDSNPHHDYQPGWTVVGSGLATKEEFRRPLASLIPGHIAQVHGRAAAFEPHNNRVILEGGLRVGYDYLVVAPGLEIKYDKIKGLSSALADPSSSKVSTIYSYDTADKTFDLIKAHRGKGEAIFTQPFGPVKCAGAPQKIAYMADSYWKDVAKTPYHSTFVTGMPTMFGQPDYSKVLNTLRQEKGIDAAFNHNLVEVRGQTAVFEVLAGDNKGKKVEKQFGLLHVTPPMGAFEWIKKSPLADAAGWVDVDAGTLQHKKFENVFSLGDASSLPTSKTAAAITAEAPVLAHNLVHHMQTGQVGNAIYDGYASCPLFTGRGELLLAEFKYGLERKETFGSLVDQSKPNRAFYHLTKDIFPRTYFSKMTQGEWFGPRTIFPPQF</sequence>
<dbReference type="Gene3D" id="3.50.50.60">
    <property type="entry name" value="FAD/NAD(P)-binding domain"/>
    <property type="match status" value="2"/>
</dbReference>
<dbReference type="InterPro" id="IPR036188">
    <property type="entry name" value="FAD/NAD-bd_sf"/>
</dbReference>
<dbReference type="InterPro" id="IPR015904">
    <property type="entry name" value="Sulphide_quinone_reductase"/>
</dbReference>
<dbReference type="PANTHER" id="PTHR10632">
    <property type="entry name" value="SULFIDE:QUINONE OXIDOREDUCTASE"/>
    <property type="match status" value="1"/>
</dbReference>
<dbReference type="STRING" id="4999.A0A1Y1U949"/>
<dbReference type="FunCoup" id="A0A1Y1U949">
    <property type="interactions" value="203"/>
</dbReference>
<dbReference type="GeneID" id="33558706"/>
<dbReference type="SUPFAM" id="SSF51905">
    <property type="entry name" value="FAD/NAD(P)-binding domain"/>
    <property type="match status" value="2"/>
</dbReference>
<keyword evidence="5" id="KW-0274">FAD</keyword>
<dbReference type="GO" id="GO:0005739">
    <property type="term" value="C:mitochondrion"/>
    <property type="evidence" value="ECO:0007669"/>
    <property type="project" value="UniProtKB-SubCell"/>
</dbReference>
<evidence type="ECO:0000256" key="4">
    <source>
        <dbReference type="ARBA" id="ARBA00022719"/>
    </source>
</evidence>
<keyword evidence="11" id="KW-0732">Signal</keyword>
<evidence type="ECO:0000256" key="1">
    <source>
        <dbReference type="ARBA" id="ARBA00001974"/>
    </source>
</evidence>
<protein>
    <recommendedName>
        <fullName evidence="10">Sulfide:quinone oxidoreductase, mitochondrial</fullName>
    </recommendedName>
</protein>
<feature type="signal peptide" evidence="11">
    <location>
        <begin position="1"/>
        <end position="22"/>
    </location>
</feature>
<reference evidence="12 13" key="1">
    <citation type="submission" date="2017-03" db="EMBL/GenBank/DDBJ databases">
        <title>Widespread Adenine N6-methylation of Active Genes in Fungi.</title>
        <authorList>
            <consortium name="DOE Joint Genome Institute"/>
            <person name="Mondo S.J."/>
            <person name="Dannebaum R.O."/>
            <person name="Kuo R.C."/>
            <person name="Louie K.B."/>
            <person name="Bewick A.J."/>
            <person name="Labutti K."/>
            <person name="Haridas S."/>
            <person name="Kuo A."/>
            <person name="Salamov A."/>
            <person name="Ahrendt S.R."/>
            <person name="Lau R."/>
            <person name="Bowen B.P."/>
            <person name="Lipzen A."/>
            <person name="Sullivan W."/>
            <person name="Andreopoulos W.B."/>
            <person name="Clum A."/>
            <person name="Lindquist E."/>
            <person name="Daum C."/>
            <person name="Northen T.R."/>
            <person name="Ramamoorthy G."/>
            <person name="Schmitz R.J."/>
            <person name="Gryganskyi A."/>
            <person name="Culley D."/>
            <person name="Magnuson J."/>
            <person name="James T.Y."/>
            <person name="O'Malley M.A."/>
            <person name="Stajich J.E."/>
            <person name="Spatafora J.W."/>
            <person name="Visel A."/>
            <person name="Grigoriev I.V."/>
        </authorList>
    </citation>
    <scope>NUCLEOTIDE SEQUENCE [LARGE SCALE GENOMIC DNA]</scope>
    <source>
        <strain evidence="12 13">NRRL Y-17943</strain>
    </source>
</reference>
<organism evidence="12 13">
    <name type="scientific">Kockovaella imperatae</name>
    <dbReference type="NCBI Taxonomy" id="4999"/>
    <lineage>
        <taxon>Eukaryota</taxon>
        <taxon>Fungi</taxon>
        <taxon>Dikarya</taxon>
        <taxon>Basidiomycota</taxon>
        <taxon>Agaricomycotina</taxon>
        <taxon>Tremellomycetes</taxon>
        <taxon>Tremellales</taxon>
        <taxon>Cuniculitremaceae</taxon>
        <taxon>Kockovaella</taxon>
    </lineage>
</organism>
<proteinExistence type="inferred from homology"/>